<dbReference type="SUPFAM" id="SSF54631">
    <property type="entry name" value="CBS-domain pair"/>
    <property type="match status" value="1"/>
</dbReference>
<dbReference type="InterPro" id="IPR003823">
    <property type="entry name" value="CP12_dom"/>
</dbReference>
<dbReference type="InterPro" id="IPR000644">
    <property type="entry name" value="CBS_dom"/>
</dbReference>
<evidence type="ECO:0000313" key="5">
    <source>
        <dbReference type="Proteomes" id="UP001600165"/>
    </source>
</evidence>
<keyword evidence="1 2" id="KW-0129">CBS domain</keyword>
<dbReference type="PANTHER" id="PTHR43080">
    <property type="entry name" value="CBS DOMAIN-CONTAINING PROTEIN CBSX3, MITOCHONDRIAL"/>
    <property type="match status" value="1"/>
</dbReference>
<dbReference type="RefSeq" id="WP_377966450.1">
    <property type="nucleotide sequence ID" value="NZ_JBHZOL010000088.1"/>
</dbReference>
<dbReference type="SMART" id="SM01093">
    <property type="entry name" value="CP12"/>
    <property type="match status" value="1"/>
</dbReference>
<evidence type="ECO:0000256" key="2">
    <source>
        <dbReference type="PROSITE-ProRule" id="PRU00703"/>
    </source>
</evidence>
<accession>A0ABW6IJR3</accession>
<dbReference type="Proteomes" id="UP001600165">
    <property type="component" value="Unassembled WGS sequence"/>
</dbReference>
<proteinExistence type="predicted"/>
<evidence type="ECO:0000259" key="3">
    <source>
        <dbReference type="PROSITE" id="PS51371"/>
    </source>
</evidence>
<dbReference type="PROSITE" id="PS51371">
    <property type="entry name" value="CBS"/>
    <property type="match status" value="2"/>
</dbReference>
<gene>
    <name evidence="4" type="ORF">ACFVKH_14950</name>
</gene>
<dbReference type="EMBL" id="JBHZOL010000088">
    <property type="protein sequence ID" value="MFE4107589.1"/>
    <property type="molecule type" value="Genomic_DNA"/>
</dbReference>
<dbReference type="Pfam" id="PF00571">
    <property type="entry name" value="CBS"/>
    <property type="match status" value="2"/>
</dbReference>
<dbReference type="InterPro" id="IPR046342">
    <property type="entry name" value="CBS_dom_sf"/>
</dbReference>
<dbReference type="Pfam" id="PF02672">
    <property type="entry name" value="CP12"/>
    <property type="match status" value="1"/>
</dbReference>
<feature type="domain" description="CBS" evidence="3">
    <location>
        <begin position="74"/>
        <end position="131"/>
    </location>
</feature>
<sequence length="203" mass="22561">MKAADIMTAEVVTIKGSATVDQAVKLMKEKGLRSLIVDRRHEEDAYGIVTETDVVYQVTAYGKDAKQVRVFEIMTKPCISVSPNLSIEYVARLFANTHIRRAPVISDRLLGIISVTDILTKGDFVEQPKEVLLQDQIQQAIAQAREVCAEKGPADAACAAAWDIVEELQAEAAHQRDRQLPRTAFEEYLAENPEAPEARMYDS</sequence>
<dbReference type="SMART" id="SM00116">
    <property type="entry name" value="CBS"/>
    <property type="match status" value="2"/>
</dbReference>
<dbReference type="Gene3D" id="3.10.580.10">
    <property type="entry name" value="CBS-domain"/>
    <property type="match status" value="1"/>
</dbReference>
<feature type="domain" description="CBS" evidence="3">
    <location>
        <begin position="7"/>
        <end position="65"/>
    </location>
</feature>
<keyword evidence="5" id="KW-1185">Reference proteome</keyword>
<organism evidence="4 5">
    <name type="scientific">Almyronema epifaneia S1</name>
    <dbReference type="NCBI Taxonomy" id="2991925"/>
    <lineage>
        <taxon>Bacteria</taxon>
        <taxon>Bacillati</taxon>
        <taxon>Cyanobacteriota</taxon>
        <taxon>Cyanophyceae</taxon>
        <taxon>Nodosilineales</taxon>
        <taxon>Nodosilineaceae</taxon>
        <taxon>Almyronema</taxon>
        <taxon>Almyronema epifaneia</taxon>
    </lineage>
</organism>
<dbReference type="PANTHER" id="PTHR43080:SF2">
    <property type="entry name" value="CBS DOMAIN-CONTAINING PROTEIN"/>
    <property type="match status" value="1"/>
</dbReference>
<comment type="caution">
    <text evidence="4">The sequence shown here is derived from an EMBL/GenBank/DDBJ whole genome shotgun (WGS) entry which is preliminary data.</text>
</comment>
<evidence type="ECO:0000256" key="1">
    <source>
        <dbReference type="ARBA" id="ARBA00023122"/>
    </source>
</evidence>
<dbReference type="InterPro" id="IPR051257">
    <property type="entry name" value="Diverse_CBS-Domain"/>
</dbReference>
<protein>
    <submittedName>
        <fullName evidence="4">CP12 domain-containing protein</fullName>
    </submittedName>
</protein>
<dbReference type="CDD" id="cd04630">
    <property type="entry name" value="CBS_pair_bac"/>
    <property type="match status" value="1"/>
</dbReference>
<name>A0ABW6IJR3_9CYAN</name>
<reference evidence="4 5" key="1">
    <citation type="submission" date="2024-10" db="EMBL/GenBank/DDBJ databases">
        <authorList>
            <person name="Ratan Roy A."/>
            <person name="Morales Sandoval P.H."/>
            <person name="De Los Santos Villalobos S."/>
            <person name="Chakraborty S."/>
            <person name="Mukherjee J."/>
        </authorList>
    </citation>
    <scope>NUCLEOTIDE SEQUENCE [LARGE SCALE GENOMIC DNA]</scope>
    <source>
        <strain evidence="4 5">S1</strain>
    </source>
</reference>
<evidence type="ECO:0000313" key="4">
    <source>
        <dbReference type="EMBL" id="MFE4107589.1"/>
    </source>
</evidence>